<gene>
    <name evidence="1" type="ORF">MLD38_018957</name>
</gene>
<comment type="caution">
    <text evidence="1">The sequence shown here is derived from an EMBL/GenBank/DDBJ whole genome shotgun (WGS) entry which is preliminary data.</text>
</comment>
<keyword evidence="2" id="KW-1185">Reference proteome</keyword>
<evidence type="ECO:0000313" key="2">
    <source>
        <dbReference type="Proteomes" id="UP001057402"/>
    </source>
</evidence>
<proteinExistence type="predicted"/>
<reference evidence="2" key="1">
    <citation type="journal article" date="2023" name="Front. Plant Sci.">
        <title>Chromosomal-level genome assembly of Melastoma candidum provides insights into trichome evolution.</title>
        <authorList>
            <person name="Zhong Y."/>
            <person name="Wu W."/>
            <person name="Sun C."/>
            <person name="Zou P."/>
            <person name="Liu Y."/>
            <person name="Dai S."/>
            <person name="Zhou R."/>
        </authorList>
    </citation>
    <scope>NUCLEOTIDE SEQUENCE [LARGE SCALE GENOMIC DNA]</scope>
</reference>
<sequence length="428" mass="47716">MFTNDKRQEERTGRNGTPRAQFLQNLVNQFQNATTEEVKEKIAANLANFAYDPYNFIFLRQLNVLELFLDCLTEPNEKLKEFGAGGICNASVDPANTAMIARCGGIPLIIECLQSPVRNIVNYALGSLYYLCNPSNKEEILKQEVIDLIKAYAAAEATSVTFKTGDYPFIGCHSTTLVHGFLKCLSNFSDSCRRFSKLQRRRREPMSFKLLVDKHCKTVLFAETGKDFVDFLFHLMTLPVGTVIRLLKPNGMVGCVGNLYRSIQNINDVYMEAAASKEGLLKPQSPSGGESFLLLLPDSTPSAHKTFYKCCYCSCSPNVADFTAATCTKCLNVVNQKVVFLEQQQVKEGASQSSGYVKEGMTYMVMDNLEVKPMSTISSITMLNKLNVKDVGALEEKVIAVSMNEALELLKTSLYSRNVLTDVFFSKF</sequence>
<accession>A0ACB9QYX3</accession>
<evidence type="ECO:0000313" key="1">
    <source>
        <dbReference type="EMBL" id="KAI4370624.1"/>
    </source>
</evidence>
<protein>
    <submittedName>
        <fullName evidence="1">Uncharacterized protein</fullName>
    </submittedName>
</protein>
<name>A0ACB9QYX3_9MYRT</name>
<dbReference type="Proteomes" id="UP001057402">
    <property type="component" value="Chromosome 5"/>
</dbReference>
<dbReference type="EMBL" id="CM042884">
    <property type="protein sequence ID" value="KAI4370624.1"/>
    <property type="molecule type" value="Genomic_DNA"/>
</dbReference>
<organism evidence="1 2">
    <name type="scientific">Melastoma candidum</name>
    <dbReference type="NCBI Taxonomy" id="119954"/>
    <lineage>
        <taxon>Eukaryota</taxon>
        <taxon>Viridiplantae</taxon>
        <taxon>Streptophyta</taxon>
        <taxon>Embryophyta</taxon>
        <taxon>Tracheophyta</taxon>
        <taxon>Spermatophyta</taxon>
        <taxon>Magnoliopsida</taxon>
        <taxon>eudicotyledons</taxon>
        <taxon>Gunneridae</taxon>
        <taxon>Pentapetalae</taxon>
        <taxon>rosids</taxon>
        <taxon>malvids</taxon>
        <taxon>Myrtales</taxon>
        <taxon>Melastomataceae</taxon>
        <taxon>Melastomatoideae</taxon>
        <taxon>Melastomateae</taxon>
        <taxon>Melastoma</taxon>
    </lineage>
</organism>